<keyword evidence="4" id="KW-1185">Reference proteome</keyword>
<evidence type="ECO:0000313" key="3">
    <source>
        <dbReference type="EMBL" id="KAI0495404.1"/>
    </source>
</evidence>
<organism evidence="3 4">
    <name type="scientific">Dendrobium nobile</name>
    <name type="common">Orchid</name>
    <dbReference type="NCBI Taxonomy" id="94219"/>
    <lineage>
        <taxon>Eukaryota</taxon>
        <taxon>Viridiplantae</taxon>
        <taxon>Streptophyta</taxon>
        <taxon>Embryophyta</taxon>
        <taxon>Tracheophyta</taxon>
        <taxon>Spermatophyta</taxon>
        <taxon>Magnoliopsida</taxon>
        <taxon>Liliopsida</taxon>
        <taxon>Asparagales</taxon>
        <taxon>Orchidaceae</taxon>
        <taxon>Epidendroideae</taxon>
        <taxon>Malaxideae</taxon>
        <taxon>Dendrobiinae</taxon>
        <taxon>Dendrobium</taxon>
    </lineage>
</organism>
<dbReference type="AlphaFoldDB" id="A0A8T3AH50"/>
<reference evidence="3" key="1">
    <citation type="journal article" date="2022" name="Front. Genet.">
        <title>Chromosome-Scale Assembly of the Dendrobium nobile Genome Provides Insights Into the Molecular Mechanism of the Biosynthesis of the Medicinal Active Ingredient of Dendrobium.</title>
        <authorList>
            <person name="Xu Q."/>
            <person name="Niu S.-C."/>
            <person name="Li K.-L."/>
            <person name="Zheng P.-J."/>
            <person name="Zhang X.-J."/>
            <person name="Jia Y."/>
            <person name="Liu Y."/>
            <person name="Niu Y.-X."/>
            <person name="Yu L.-H."/>
            <person name="Chen D.-F."/>
            <person name="Zhang G.-Q."/>
        </authorList>
    </citation>
    <scope>NUCLEOTIDE SEQUENCE</scope>
    <source>
        <tissue evidence="3">Leaf</tissue>
    </source>
</reference>
<evidence type="ECO:0000313" key="4">
    <source>
        <dbReference type="Proteomes" id="UP000829196"/>
    </source>
</evidence>
<dbReference type="OrthoDB" id="413122at2759"/>
<protein>
    <recommendedName>
        <fullName evidence="2">Integrase catalytic domain-containing protein</fullName>
    </recommendedName>
</protein>
<name>A0A8T3AH50_DENNO</name>
<evidence type="ECO:0000259" key="2">
    <source>
        <dbReference type="PROSITE" id="PS50994"/>
    </source>
</evidence>
<dbReference type="PANTHER" id="PTHR42648">
    <property type="entry name" value="TRANSPOSASE, PUTATIVE-RELATED"/>
    <property type="match status" value="1"/>
</dbReference>
<comment type="caution">
    <text evidence="3">The sequence shown here is derived from an EMBL/GenBank/DDBJ whole genome shotgun (WGS) entry which is preliminary data.</text>
</comment>
<dbReference type="SMR" id="A0A8T3AH50"/>
<dbReference type="GO" id="GO:0003676">
    <property type="term" value="F:nucleic acid binding"/>
    <property type="evidence" value="ECO:0007669"/>
    <property type="project" value="InterPro"/>
</dbReference>
<dbReference type="Proteomes" id="UP000829196">
    <property type="component" value="Unassembled WGS sequence"/>
</dbReference>
<accession>A0A8T3AH50</accession>
<dbReference type="PANTHER" id="PTHR42648:SF26">
    <property type="entry name" value="INTEGRASE CATALYTIC DOMAIN-CONTAINING PROTEIN"/>
    <property type="match status" value="1"/>
</dbReference>
<dbReference type="Gene3D" id="3.30.420.10">
    <property type="entry name" value="Ribonuclease H-like superfamily/Ribonuclease H"/>
    <property type="match status" value="1"/>
</dbReference>
<feature type="compositionally biased region" description="Polar residues" evidence="1">
    <location>
        <begin position="124"/>
        <end position="138"/>
    </location>
</feature>
<gene>
    <name evidence="3" type="ORF">KFK09_021705</name>
</gene>
<dbReference type="InterPro" id="IPR036397">
    <property type="entry name" value="RNaseH_sf"/>
</dbReference>
<dbReference type="InterPro" id="IPR012337">
    <property type="entry name" value="RNaseH-like_sf"/>
</dbReference>
<evidence type="ECO:0000256" key="1">
    <source>
        <dbReference type="SAM" id="MobiDB-lite"/>
    </source>
</evidence>
<proteinExistence type="predicted"/>
<dbReference type="InterPro" id="IPR001584">
    <property type="entry name" value="Integrase_cat-core"/>
</dbReference>
<dbReference type="GO" id="GO:0015074">
    <property type="term" value="P:DNA integration"/>
    <property type="evidence" value="ECO:0007669"/>
    <property type="project" value="InterPro"/>
</dbReference>
<dbReference type="InterPro" id="IPR039537">
    <property type="entry name" value="Retrotran_Ty1/copia-like"/>
</dbReference>
<feature type="region of interest" description="Disordered" evidence="1">
    <location>
        <begin position="109"/>
        <end position="155"/>
    </location>
</feature>
<dbReference type="PROSITE" id="PS50994">
    <property type="entry name" value="INTEGRASE"/>
    <property type="match status" value="1"/>
</dbReference>
<sequence length="155" mass="17651">MAKSHKIPFNKSSTSPNTFYRVHSDVWGPAPQPSLNSFNYYVIFVDDFSKFSWLYPMHSKHEMFTKFSHFCLLVKALFNSTPKFFRSDGGGEFISNQFQSLSSHGILVASNQSPSHPRTKRNCRTQAQTSSQNNSNPSAHIKSSHQLLGRSRHHS</sequence>
<dbReference type="SUPFAM" id="SSF53098">
    <property type="entry name" value="Ribonuclease H-like"/>
    <property type="match status" value="1"/>
</dbReference>
<feature type="domain" description="Integrase catalytic" evidence="2">
    <location>
        <begin position="12"/>
        <end position="120"/>
    </location>
</feature>
<dbReference type="EMBL" id="JAGYWB010000016">
    <property type="protein sequence ID" value="KAI0495404.1"/>
    <property type="molecule type" value="Genomic_DNA"/>
</dbReference>